<dbReference type="InterPro" id="IPR058624">
    <property type="entry name" value="MdtA-like_HH"/>
</dbReference>
<dbReference type="InterPro" id="IPR050739">
    <property type="entry name" value="MFP"/>
</dbReference>
<evidence type="ECO:0000256" key="2">
    <source>
        <dbReference type="SAM" id="MobiDB-lite"/>
    </source>
</evidence>
<accession>A0A840YPN3</accession>
<keyword evidence="3" id="KW-1133">Transmembrane helix</keyword>
<organism evidence="6 7">
    <name type="scientific">Sphingomonas xinjiangensis</name>
    <dbReference type="NCBI Taxonomy" id="643568"/>
    <lineage>
        <taxon>Bacteria</taxon>
        <taxon>Pseudomonadati</taxon>
        <taxon>Pseudomonadota</taxon>
        <taxon>Alphaproteobacteria</taxon>
        <taxon>Sphingomonadales</taxon>
        <taxon>Sphingomonadaceae</taxon>
        <taxon>Sphingomonas</taxon>
    </lineage>
</organism>
<dbReference type="Gene3D" id="2.40.50.100">
    <property type="match status" value="1"/>
</dbReference>
<dbReference type="GO" id="GO:0055085">
    <property type="term" value="P:transmembrane transport"/>
    <property type="evidence" value="ECO:0007669"/>
    <property type="project" value="InterPro"/>
</dbReference>
<evidence type="ECO:0000259" key="4">
    <source>
        <dbReference type="Pfam" id="PF25876"/>
    </source>
</evidence>
<name>A0A840YPN3_9SPHN</name>
<proteinExistence type="predicted"/>
<evidence type="ECO:0000313" key="6">
    <source>
        <dbReference type="EMBL" id="MBB5709902.1"/>
    </source>
</evidence>
<dbReference type="PRINTS" id="PR01490">
    <property type="entry name" value="RTXTOXIND"/>
</dbReference>
<gene>
    <name evidence="6" type="ORF">FHT02_001124</name>
</gene>
<sequence length="396" mass="42698">MSEQDQRPSALADAPNDQSTQEDAAPAKKSPLKNPRVRIILLLIVAAILVFGGLWFARYQTRGKYLQSTNDAYVQADAVVVSSRISGYVERVLVVENQRVKAGQPLLQIDARDYRAQAEQAQAQIDVAAANAEGVRAQIREQGAAIDQARAQLAAAQSALTFARSEVARYTPLAATGAETRERLSQLRDQARQAEAQVATARAGLDAAQRRVGTLRTQIAQAQSQGRAAQAQLAAANVNATSSILRASRDGRVGDKTVQPGQLVQPGVRLMSIVPDQQLYVEANFKETQIGLMRVGQPVTVKVDALDGVEIHGRIESFSPGTGAQFSLLPPQNATGNFTKIVQRIPVRIAIDLGPTARKLILPGMSVDVEVDTIAAKGQREAIEREQKAHNAARRK</sequence>
<dbReference type="Pfam" id="PF25876">
    <property type="entry name" value="HH_MFP_RND"/>
    <property type="match status" value="1"/>
</dbReference>
<keyword evidence="3" id="KW-0812">Transmembrane</keyword>
<keyword evidence="7" id="KW-1185">Reference proteome</keyword>
<feature type="domain" description="Multidrug resistance protein MdtA-like alpha-helical hairpin" evidence="4">
    <location>
        <begin position="146"/>
        <end position="209"/>
    </location>
</feature>
<reference evidence="6 7" key="1">
    <citation type="submission" date="2020-08" db="EMBL/GenBank/DDBJ databases">
        <title>Genomic Encyclopedia of Type Strains, Phase IV (KMG-IV): sequencing the most valuable type-strain genomes for metagenomic binning, comparative biology and taxonomic classification.</title>
        <authorList>
            <person name="Goeker M."/>
        </authorList>
    </citation>
    <scope>NUCLEOTIDE SEQUENCE [LARGE SCALE GENOMIC DNA]</scope>
    <source>
        <strain evidence="6 7">DSM 26736</strain>
    </source>
</reference>
<dbReference type="EMBL" id="JACIJF010000002">
    <property type="protein sequence ID" value="MBB5709902.1"/>
    <property type="molecule type" value="Genomic_DNA"/>
</dbReference>
<dbReference type="SUPFAM" id="SSF111369">
    <property type="entry name" value="HlyD-like secretion proteins"/>
    <property type="match status" value="2"/>
</dbReference>
<evidence type="ECO:0000256" key="3">
    <source>
        <dbReference type="SAM" id="Phobius"/>
    </source>
</evidence>
<dbReference type="Pfam" id="PF25917">
    <property type="entry name" value="BSH_RND"/>
    <property type="match status" value="1"/>
</dbReference>
<evidence type="ECO:0000259" key="5">
    <source>
        <dbReference type="Pfam" id="PF25917"/>
    </source>
</evidence>
<dbReference type="PANTHER" id="PTHR30386:SF24">
    <property type="entry name" value="MULTIDRUG RESISTANCE EFFLUX PUMP"/>
    <property type="match status" value="1"/>
</dbReference>
<keyword evidence="3" id="KW-0472">Membrane</keyword>
<dbReference type="Proteomes" id="UP000527143">
    <property type="component" value="Unassembled WGS sequence"/>
</dbReference>
<protein>
    <submittedName>
        <fullName evidence="6">Membrane fusion protein (Multidrug efflux system)</fullName>
    </submittedName>
</protein>
<keyword evidence="1" id="KW-0175">Coiled coil</keyword>
<feature type="domain" description="Multidrug resistance protein MdtA-like barrel-sandwich hybrid" evidence="5">
    <location>
        <begin position="79"/>
        <end position="271"/>
    </location>
</feature>
<feature type="region of interest" description="Disordered" evidence="2">
    <location>
        <begin position="1"/>
        <end position="29"/>
    </location>
</feature>
<dbReference type="RefSeq" id="WP_184085317.1">
    <property type="nucleotide sequence ID" value="NZ_JACIJF010000002.1"/>
</dbReference>
<evidence type="ECO:0000313" key="7">
    <source>
        <dbReference type="Proteomes" id="UP000527143"/>
    </source>
</evidence>
<comment type="caution">
    <text evidence="6">The sequence shown here is derived from an EMBL/GenBank/DDBJ whole genome shotgun (WGS) entry which is preliminary data.</text>
</comment>
<dbReference type="PANTHER" id="PTHR30386">
    <property type="entry name" value="MEMBRANE FUSION SUBUNIT OF EMRAB-TOLC MULTIDRUG EFFLUX PUMP"/>
    <property type="match status" value="1"/>
</dbReference>
<dbReference type="Gene3D" id="1.10.287.470">
    <property type="entry name" value="Helix hairpin bin"/>
    <property type="match status" value="2"/>
</dbReference>
<feature type="coiled-coil region" evidence="1">
    <location>
        <begin position="111"/>
        <end position="225"/>
    </location>
</feature>
<dbReference type="AlphaFoldDB" id="A0A840YPN3"/>
<dbReference type="Gene3D" id="2.40.30.170">
    <property type="match status" value="1"/>
</dbReference>
<evidence type="ECO:0000256" key="1">
    <source>
        <dbReference type="SAM" id="Coils"/>
    </source>
</evidence>
<dbReference type="InterPro" id="IPR058625">
    <property type="entry name" value="MdtA-like_BSH"/>
</dbReference>
<feature type="transmembrane region" description="Helical" evidence="3">
    <location>
        <begin position="39"/>
        <end position="57"/>
    </location>
</feature>